<accession>A0A382TW42</accession>
<organism evidence="1">
    <name type="scientific">marine metagenome</name>
    <dbReference type="NCBI Taxonomy" id="408172"/>
    <lineage>
        <taxon>unclassified sequences</taxon>
        <taxon>metagenomes</taxon>
        <taxon>ecological metagenomes</taxon>
    </lineage>
</organism>
<name>A0A382TW42_9ZZZZ</name>
<reference evidence="1" key="1">
    <citation type="submission" date="2018-05" db="EMBL/GenBank/DDBJ databases">
        <authorList>
            <person name="Lanie J.A."/>
            <person name="Ng W.-L."/>
            <person name="Kazmierczak K.M."/>
            <person name="Andrzejewski T.M."/>
            <person name="Davidsen T.M."/>
            <person name="Wayne K.J."/>
            <person name="Tettelin H."/>
            <person name="Glass J.I."/>
            <person name="Rusch D."/>
            <person name="Podicherti R."/>
            <person name="Tsui H.-C.T."/>
            <person name="Winkler M.E."/>
        </authorList>
    </citation>
    <scope>NUCLEOTIDE SEQUENCE</scope>
</reference>
<dbReference type="SUPFAM" id="SSF140860">
    <property type="entry name" value="Pseudo ankyrin repeat-like"/>
    <property type="match status" value="1"/>
</dbReference>
<proteinExistence type="predicted"/>
<feature type="non-terminal residue" evidence="1">
    <location>
        <position position="298"/>
    </location>
</feature>
<feature type="non-terminal residue" evidence="1">
    <location>
        <position position="1"/>
    </location>
</feature>
<gene>
    <name evidence="1" type="ORF">METZ01_LOCUS378585</name>
</gene>
<protein>
    <submittedName>
        <fullName evidence="1">Uncharacterized protein</fullName>
    </submittedName>
</protein>
<dbReference type="AlphaFoldDB" id="A0A382TW42"/>
<dbReference type="EMBL" id="UINC01139282">
    <property type="protein sequence ID" value="SVD25731.1"/>
    <property type="molecule type" value="Genomic_DNA"/>
</dbReference>
<sequence length="298" mass="33868">TLDKEYLGQMERAMQAERISTGPGTIEAYINGAEFDSMFNRRDNPGRLIPKGWQYQDLIFFDSTLKEYVSLIREAKNSGRIQQSTVDMLFMKAKVEATRNWHVFSRMLLRAQEKFLAKAGWLMNRFATARLGVAIERHRLAKGSLPDNLDELVSTYIDAIPVDISTGNPIAWERKGKHRYRIPAVDVRRNTWKYDPILAAIQLGDLDRLEKMSDEGWELTTPKPGEESRHEAAVNVRRGRYPDPNYLGVPESVALASQGALKLAGLSGNMEMLQWLLDRGLTPGDDDLELAVEMQRVD</sequence>
<evidence type="ECO:0000313" key="1">
    <source>
        <dbReference type="EMBL" id="SVD25731.1"/>
    </source>
</evidence>